<gene>
    <name evidence="2" type="ORF">H5410_052005</name>
</gene>
<evidence type="ECO:0000259" key="1">
    <source>
        <dbReference type="Pfam" id="PF14291"/>
    </source>
</evidence>
<dbReference type="InterPro" id="IPR025398">
    <property type="entry name" value="DUF4371"/>
</dbReference>
<evidence type="ECO:0000313" key="2">
    <source>
        <dbReference type="EMBL" id="KAG5581378.1"/>
    </source>
</evidence>
<dbReference type="Proteomes" id="UP000824120">
    <property type="component" value="Chromosome 10"/>
</dbReference>
<dbReference type="Pfam" id="PF14291">
    <property type="entry name" value="DUF4371"/>
    <property type="match status" value="1"/>
</dbReference>
<protein>
    <recommendedName>
        <fullName evidence="1">DUF4371 domain-containing protein</fullName>
    </recommendedName>
</protein>
<dbReference type="AlphaFoldDB" id="A0A9J5X063"/>
<reference evidence="2 3" key="1">
    <citation type="submission" date="2020-09" db="EMBL/GenBank/DDBJ databases">
        <title>De no assembly of potato wild relative species, Solanum commersonii.</title>
        <authorList>
            <person name="Cho K."/>
        </authorList>
    </citation>
    <scope>NUCLEOTIDE SEQUENCE [LARGE SCALE GENOMIC DNA]</scope>
    <source>
        <strain evidence="2">LZ3.2</strain>
        <tissue evidence="2">Leaf</tissue>
    </source>
</reference>
<proteinExistence type="predicted"/>
<dbReference type="PANTHER" id="PTHR11697">
    <property type="entry name" value="GENERAL TRANSCRIPTION FACTOR 2-RELATED ZINC FINGER PROTEIN"/>
    <property type="match status" value="1"/>
</dbReference>
<keyword evidence="3" id="KW-1185">Reference proteome</keyword>
<sequence>MARFLLEFGLSFRGHDESEFSQNKGIFLGLLEWLRIILPDMNNVILKHAPKNAMMTSLKIQKDIVSSCAQEIMKAIIDDLDGDFFEILVDESKGISHHEQMALALSHMQGKMNGLKALILQETPSAYCIHYFAHQLQLTFVVVANFFLLMDNFFAIIANVLNVVGSSSKHRDQLRDHQAERLEQLLESGEVQSGKSLNKNEGFKDQRKEQDIVNAMIFLDITKKRLQLLRDDGWESLMNEVSLLCDKHEILVPKMDEFYIPRKSKRKSCSVTYTHHLHVELFYVIIDLQLQELNSRFDVVSGNLLLGMTSLNSVNAFANFDKEKIMILAKHYPDEFGEPKL</sequence>
<organism evidence="2 3">
    <name type="scientific">Solanum commersonii</name>
    <name type="common">Commerson's wild potato</name>
    <name type="synonym">Commerson's nightshade</name>
    <dbReference type="NCBI Taxonomy" id="4109"/>
    <lineage>
        <taxon>Eukaryota</taxon>
        <taxon>Viridiplantae</taxon>
        <taxon>Streptophyta</taxon>
        <taxon>Embryophyta</taxon>
        <taxon>Tracheophyta</taxon>
        <taxon>Spermatophyta</taxon>
        <taxon>Magnoliopsida</taxon>
        <taxon>eudicotyledons</taxon>
        <taxon>Gunneridae</taxon>
        <taxon>Pentapetalae</taxon>
        <taxon>asterids</taxon>
        <taxon>lamiids</taxon>
        <taxon>Solanales</taxon>
        <taxon>Solanaceae</taxon>
        <taxon>Solanoideae</taxon>
        <taxon>Solaneae</taxon>
        <taxon>Solanum</taxon>
    </lineage>
</organism>
<dbReference type="PANTHER" id="PTHR11697:SF230">
    <property type="entry name" value="ZINC FINGER, MYM DOMAIN CONTAINING 1"/>
    <property type="match status" value="1"/>
</dbReference>
<feature type="domain" description="DUF4371" evidence="1">
    <location>
        <begin position="2"/>
        <end position="107"/>
    </location>
</feature>
<dbReference type="EMBL" id="JACXVP010000010">
    <property type="protein sequence ID" value="KAG5581378.1"/>
    <property type="molecule type" value="Genomic_DNA"/>
</dbReference>
<comment type="caution">
    <text evidence="2">The sequence shown here is derived from an EMBL/GenBank/DDBJ whole genome shotgun (WGS) entry which is preliminary data.</text>
</comment>
<evidence type="ECO:0000313" key="3">
    <source>
        <dbReference type="Proteomes" id="UP000824120"/>
    </source>
</evidence>
<dbReference type="OrthoDB" id="1222161at2759"/>
<name>A0A9J5X063_SOLCO</name>
<dbReference type="InterPro" id="IPR055298">
    <property type="entry name" value="AtLOH3-like"/>
</dbReference>
<accession>A0A9J5X063</accession>